<dbReference type="SUPFAM" id="SSF56672">
    <property type="entry name" value="DNA/RNA polymerases"/>
    <property type="match status" value="1"/>
</dbReference>
<evidence type="ECO:0000313" key="2">
    <source>
        <dbReference type="EMBL" id="KAL2337105.1"/>
    </source>
</evidence>
<dbReference type="AlphaFoldDB" id="A0ABD1MMS2"/>
<dbReference type="EMBL" id="JBGMDY010000004">
    <property type="protein sequence ID" value="KAL2337105.1"/>
    <property type="molecule type" value="Genomic_DNA"/>
</dbReference>
<dbReference type="PANTHER" id="PTHR24559:SF444">
    <property type="entry name" value="REVERSE TRANSCRIPTASE DOMAIN-CONTAINING PROTEIN"/>
    <property type="match status" value="1"/>
</dbReference>
<sequence length="130" mass="15015">MKMHPQDKDKTTFITKSTNYCYMVMPLGLKNVGIAYQRLMGKIFYRQIGQNVEVYMDDIVICSSSVERHLADLNEVFIELKIYDMKLNLEKCAFGVLKFMGGIEANLNKYKVMLSMRNPAVLKEAQQLMS</sequence>
<reference evidence="2 3" key="1">
    <citation type="submission" date="2024-08" db="EMBL/GenBank/DDBJ databases">
        <title>Insights into the chromosomal genome structure of Flemingia macrophylla.</title>
        <authorList>
            <person name="Ding Y."/>
            <person name="Zhao Y."/>
            <person name="Bi W."/>
            <person name="Wu M."/>
            <person name="Zhao G."/>
            <person name="Gong Y."/>
            <person name="Li W."/>
            <person name="Zhang P."/>
        </authorList>
    </citation>
    <scope>NUCLEOTIDE SEQUENCE [LARGE SCALE GENOMIC DNA]</scope>
    <source>
        <strain evidence="2">DYQJB</strain>
        <tissue evidence="2">Leaf</tissue>
    </source>
</reference>
<keyword evidence="3" id="KW-1185">Reference proteome</keyword>
<dbReference type="Gene3D" id="3.30.70.270">
    <property type="match status" value="1"/>
</dbReference>
<dbReference type="InterPro" id="IPR043128">
    <property type="entry name" value="Rev_trsase/Diguanyl_cyclase"/>
</dbReference>
<dbReference type="InterPro" id="IPR053134">
    <property type="entry name" value="RNA-dir_DNA_polymerase"/>
</dbReference>
<feature type="domain" description="Reverse transcriptase" evidence="1">
    <location>
        <begin position="2"/>
        <end position="95"/>
    </location>
</feature>
<dbReference type="PANTHER" id="PTHR24559">
    <property type="entry name" value="TRANSPOSON TY3-I GAG-POL POLYPROTEIN"/>
    <property type="match status" value="1"/>
</dbReference>
<organism evidence="2 3">
    <name type="scientific">Flemingia macrophylla</name>
    <dbReference type="NCBI Taxonomy" id="520843"/>
    <lineage>
        <taxon>Eukaryota</taxon>
        <taxon>Viridiplantae</taxon>
        <taxon>Streptophyta</taxon>
        <taxon>Embryophyta</taxon>
        <taxon>Tracheophyta</taxon>
        <taxon>Spermatophyta</taxon>
        <taxon>Magnoliopsida</taxon>
        <taxon>eudicotyledons</taxon>
        <taxon>Gunneridae</taxon>
        <taxon>Pentapetalae</taxon>
        <taxon>rosids</taxon>
        <taxon>fabids</taxon>
        <taxon>Fabales</taxon>
        <taxon>Fabaceae</taxon>
        <taxon>Papilionoideae</taxon>
        <taxon>50 kb inversion clade</taxon>
        <taxon>NPAAA clade</taxon>
        <taxon>indigoferoid/millettioid clade</taxon>
        <taxon>Phaseoleae</taxon>
        <taxon>Flemingia</taxon>
    </lineage>
</organism>
<accession>A0ABD1MMS2</accession>
<evidence type="ECO:0000313" key="3">
    <source>
        <dbReference type="Proteomes" id="UP001603857"/>
    </source>
</evidence>
<evidence type="ECO:0000259" key="1">
    <source>
        <dbReference type="Pfam" id="PF00078"/>
    </source>
</evidence>
<gene>
    <name evidence="2" type="ORF">Fmac_011551</name>
</gene>
<dbReference type="Proteomes" id="UP001603857">
    <property type="component" value="Unassembled WGS sequence"/>
</dbReference>
<proteinExistence type="predicted"/>
<dbReference type="CDD" id="cd01647">
    <property type="entry name" value="RT_LTR"/>
    <property type="match status" value="1"/>
</dbReference>
<comment type="caution">
    <text evidence="2">The sequence shown here is derived from an EMBL/GenBank/DDBJ whole genome shotgun (WGS) entry which is preliminary data.</text>
</comment>
<protein>
    <recommendedName>
        <fullName evidence="1">Reverse transcriptase domain-containing protein</fullName>
    </recommendedName>
</protein>
<dbReference type="InterPro" id="IPR000477">
    <property type="entry name" value="RT_dom"/>
</dbReference>
<dbReference type="InterPro" id="IPR043502">
    <property type="entry name" value="DNA/RNA_pol_sf"/>
</dbReference>
<name>A0ABD1MMS2_9FABA</name>
<dbReference type="Pfam" id="PF00078">
    <property type="entry name" value="RVT_1"/>
    <property type="match status" value="1"/>
</dbReference>